<reference evidence="1" key="1">
    <citation type="submission" date="2014-05" db="EMBL/GenBank/DDBJ databases">
        <authorList>
            <person name="Chronopoulou M."/>
        </authorList>
    </citation>
    <scope>NUCLEOTIDE SEQUENCE</scope>
    <source>
        <tissue evidence="1">Whole organism</tissue>
    </source>
</reference>
<name>A0A0K2U7B5_LEPSM</name>
<evidence type="ECO:0000313" key="1">
    <source>
        <dbReference type="EMBL" id="CDW34133.1"/>
    </source>
</evidence>
<sequence length="52" mass="6257">VHHGCQCFLFDLQTHEDLDNFQYHNNVVPLNNELTLIYKYKKVVNCFFPFPL</sequence>
<proteinExistence type="predicted"/>
<dbReference type="AlphaFoldDB" id="A0A0K2U7B5"/>
<protein>
    <submittedName>
        <fullName evidence="1">Uncharacterized protein</fullName>
    </submittedName>
</protein>
<accession>A0A0K2U7B5</accession>
<organism evidence="1">
    <name type="scientific">Lepeophtheirus salmonis</name>
    <name type="common">Salmon louse</name>
    <name type="synonym">Caligus salmonis</name>
    <dbReference type="NCBI Taxonomy" id="72036"/>
    <lineage>
        <taxon>Eukaryota</taxon>
        <taxon>Metazoa</taxon>
        <taxon>Ecdysozoa</taxon>
        <taxon>Arthropoda</taxon>
        <taxon>Crustacea</taxon>
        <taxon>Multicrustacea</taxon>
        <taxon>Hexanauplia</taxon>
        <taxon>Copepoda</taxon>
        <taxon>Siphonostomatoida</taxon>
        <taxon>Caligidae</taxon>
        <taxon>Lepeophtheirus</taxon>
    </lineage>
</organism>
<feature type="non-terminal residue" evidence="1">
    <location>
        <position position="1"/>
    </location>
</feature>
<dbReference type="EMBL" id="HACA01016772">
    <property type="protein sequence ID" value="CDW34133.1"/>
    <property type="molecule type" value="Transcribed_RNA"/>
</dbReference>